<dbReference type="Pfam" id="PF01163">
    <property type="entry name" value="RIO1"/>
    <property type="match status" value="1"/>
</dbReference>
<evidence type="ECO:0000256" key="5">
    <source>
        <dbReference type="ARBA" id="ARBA00022777"/>
    </source>
</evidence>
<evidence type="ECO:0000256" key="1">
    <source>
        <dbReference type="ARBA" id="ARBA00012513"/>
    </source>
</evidence>
<dbReference type="SUPFAM" id="SSF56112">
    <property type="entry name" value="Protein kinase-like (PK-like)"/>
    <property type="match status" value="1"/>
</dbReference>
<sequence>MAFRRLLKGTIEWERLEGVMVEVARRYGRDEVRVEFLEADNWLSTPCVVDERWFVKVISGQHSLLHALLTTGRNLGAFSSGRTGFFEHVEDPLEMAELELDATRRMRELGVNVPEPIEAFEHDGLGVLVVEYLPAFRTFDELDADDVVRYAPDLFGSLARVHEAGLAHGDLRAENVLVADDRLFLIDATSVREGAVEQARAYDVACALAALAPLIGGRAAVDAAREHYPIEVLLAARDFLDFVNIRPDHDFDAANVKGEIEKDAGVDV</sequence>
<evidence type="ECO:0000256" key="6">
    <source>
        <dbReference type="ARBA" id="ARBA00022840"/>
    </source>
</evidence>
<keyword evidence="5" id="KW-0418">Kinase</keyword>
<protein>
    <recommendedName>
        <fullName evidence="1">non-specific serine/threonine protein kinase</fullName>
        <ecNumber evidence="1">2.7.11.1</ecNumber>
    </recommendedName>
</protein>
<keyword evidence="4" id="KW-0547">Nucleotide-binding</keyword>
<dbReference type="GeneID" id="79315267"/>
<evidence type="ECO:0000256" key="2">
    <source>
        <dbReference type="ARBA" id="ARBA00022527"/>
    </source>
</evidence>
<evidence type="ECO:0000256" key="8">
    <source>
        <dbReference type="ARBA" id="ARBA00048679"/>
    </source>
</evidence>
<dbReference type="GO" id="GO:0005524">
    <property type="term" value="F:ATP binding"/>
    <property type="evidence" value="ECO:0007669"/>
    <property type="project" value="UniProtKB-KW"/>
</dbReference>
<dbReference type="RefSeq" id="WP_276305675.1">
    <property type="nucleotide sequence ID" value="NZ_CP119992.1"/>
</dbReference>
<feature type="domain" description="RIO-type" evidence="9">
    <location>
        <begin position="95"/>
        <end position="189"/>
    </location>
</feature>
<evidence type="ECO:0000313" key="11">
    <source>
        <dbReference type="Proteomes" id="UP001596547"/>
    </source>
</evidence>
<comment type="caution">
    <text evidence="10">The sequence shown here is derived from an EMBL/GenBank/DDBJ whole genome shotgun (WGS) entry which is preliminary data.</text>
</comment>
<evidence type="ECO:0000259" key="9">
    <source>
        <dbReference type="Pfam" id="PF01163"/>
    </source>
</evidence>
<proteinExistence type="predicted"/>
<evidence type="ECO:0000256" key="7">
    <source>
        <dbReference type="ARBA" id="ARBA00047899"/>
    </source>
</evidence>
<comment type="catalytic activity">
    <reaction evidence="7">
        <text>L-threonyl-[protein] + ATP = O-phospho-L-threonyl-[protein] + ADP + H(+)</text>
        <dbReference type="Rhea" id="RHEA:46608"/>
        <dbReference type="Rhea" id="RHEA-COMP:11060"/>
        <dbReference type="Rhea" id="RHEA-COMP:11605"/>
        <dbReference type="ChEBI" id="CHEBI:15378"/>
        <dbReference type="ChEBI" id="CHEBI:30013"/>
        <dbReference type="ChEBI" id="CHEBI:30616"/>
        <dbReference type="ChEBI" id="CHEBI:61977"/>
        <dbReference type="ChEBI" id="CHEBI:456216"/>
        <dbReference type="EC" id="2.7.11.1"/>
    </reaction>
</comment>
<evidence type="ECO:0000256" key="4">
    <source>
        <dbReference type="ARBA" id="ARBA00022741"/>
    </source>
</evidence>
<dbReference type="GO" id="GO:0004674">
    <property type="term" value="F:protein serine/threonine kinase activity"/>
    <property type="evidence" value="ECO:0007669"/>
    <property type="project" value="UniProtKB-KW"/>
</dbReference>
<dbReference type="EMBL" id="JBHTBF010000002">
    <property type="protein sequence ID" value="MFC7318048.1"/>
    <property type="molecule type" value="Genomic_DNA"/>
</dbReference>
<accession>A0ABD6AC11</accession>
<dbReference type="InterPro" id="IPR011009">
    <property type="entry name" value="Kinase-like_dom_sf"/>
</dbReference>
<dbReference type="Proteomes" id="UP001596547">
    <property type="component" value="Unassembled WGS sequence"/>
</dbReference>
<organism evidence="10 11">
    <name type="scientific">Halomarina halobia</name>
    <dbReference type="NCBI Taxonomy" id="3033386"/>
    <lineage>
        <taxon>Archaea</taxon>
        <taxon>Methanobacteriati</taxon>
        <taxon>Methanobacteriota</taxon>
        <taxon>Stenosarchaea group</taxon>
        <taxon>Halobacteria</taxon>
        <taxon>Halobacteriales</taxon>
        <taxon>Natronomonadaceae</taxon>
        <taxon>Halomarina</taxon>
    </lineage>
</organism>
<gene>
    <name evidence="10" type="ORF">ACFQPE_14780</name>
</gene>
<dbReference type="InterPro" id="IPR018934">
    <property type="entry name" value="RIO_dom"/>
</dbReference>
<evidence type="ECO:0000313" key="10">
    <source>
        <dbReference type="EMBL" id="MFC7318048.1"/>
    </source>
</evidence>
<keyword evidence="2" id="KW-0723">Serine/threonine-protein kinase</keyword>
<dbReference type="Gene3D" id="1.10.510.10">
    <property type="entry name" value="Transferase(Phosphotransferase) domain 1"/>
    <property type="match status" value="1"/>
</dbReference>
<name>A0ABD6AC11_9EURY</name>
<keyword evidence="3" id="KW-0808">Transferase</keyword>
<reference evidence="10 11" key="1">
    <citation type="journal article" date="2019" name="Int. J. Syst. Evol. Microbiol.">
        <title>The Global Catalogue of Microorganisms (GCM) 10K type strain sequencing project: providing services to taxonomists for standard genome sequencing and annotation.</title>
        <authorList>
            <consortium name="The Broad Institute Genomics Platform"/>
            <consortium name="The Broad Institute Genome Sequencing Center for Infectious Disease"/>
            <person name="Wu L."/>
            <person name="Ma J."/>
        </authorList>
    </citation>
    <scope>NUCLEOTIDE SEQUENCE [LARGE SCALE GENOMIC DNA]</scope>
    <source>
        <strain evidence="10 11">PSR21</strain>
    </source>
</reference>
<comment type="catalytic activity">
    <reaction evidence="8">
        <text>L-seryl-[protein] + ATP = O-phospho-L-seryl-[protein] + ADP + H(+)</text>
        <dbReference type="Rhea" id="RHEA:17989"/>
        <dbReference type="Rhea" id="RHEA-COMP:9863"/>
        <dbReference type="Rhea" id="RHEA-COMP:11604"/>
        <dbReference type="ChEBI" id="CHEBI:15378"/>
        <dbReference type="ChEBI" id="CHEBI:29999"/>
        <dbReference type="ChEBI" id="CHEBI:30616"/>
        <dbReference type="ChEBI" id="CHEBI:83421"/>
        <dbReference type="ChEBI" id="CHEBI:456216"/>
        <dbReference type="EC" id="2.7.11.1"/>
    </reaction>
</comment>
<evidence type="ECO:0000256" key="3">
    <source>
        <dbReference type="ARBA" id="ARBA00022679"/>
    </source>
</evidence>
<keyword evidence="11" id="KW-1185">Reference proteome</keyword>
<keyword evidence="6" id="KW-0067">ATP-binding</keyword>
<dbReference type="AlphaFoldDB" id="A0ABD6AC11"/>
<dbReference type="EC" id="2.7.11.1" evidence="1"/>